<reference evidence="1 2" key="1">
    <citation type="submission" date="2020-07" db="EMBL/GenBank/DDBJ databases">
        <title>Sequencing the genomes of 1000 actinobacteria strains.</title>
        <authorList>
            <person name="Klenk H.-P."/>
        </authorList>
    </citation>
    <scope>NUCLEOTIDE SEQUENCE [LARGE SCALE GENOMIC DNA]</scope>
    <source>
        <strain evidence="1 2">DSM 45278</strain>
    </source>
</reference>
<keyword evidence="1" id="KW-0012">Acyltransferase</keyword>
<dbReference type="RefSeq" id="WP_237683329.1">
    <property type="nucleotide sequence ID" value="NZ_JACCHL010000001.1"/>
</dbReference>
<name>A0A7Y9X926_9ACTN</name>
<organism evidence="1 2">
    <name type="scientific">Nocardiopsis sinuspersici</name>
    <dbReference type="NCBI Taxonomy" id="501010"/>
    <lineage>
        <taxon>Bacteria</taxon>
        <taxon>Bacillati</taxon>
        <taxon>Actinomycetota</taxon>
        <taxon>Actinomycetes</taxon>
        <taxon>Streptosporangiales</taxon>
        <taxon>Nocardiopsidaceae</taxon>
        <taxon>Nocardiopsis</taxon>
    </lineage>
</organism>
<keyword evidence="1" id="KW-0808">Transferase</keyword>
<protein>
    <submittedName>
        <fullName evidence="1">Apolipoprotein N-acyltransferase</fullName>
    </submittedName>
</protein>
<dbReference type="GO" id="GO:0016020">
    <property type="term" value="C:membrane"/>
    <property type="evidence" value="ECO:0007669"/>
    <property type="project" value="InterPro"/>
</dbReference>
<dbReference type="InterPro" id="IPR004563">
    <property type="entry name" value="Apolipo_AcylTrfase"/>
</dbReference>
<dbReference type="GO" id="GO:0042158">
    <property type="term" value="P:lipoprotein biosynthetic process"/>
    <property type="evidence" value="ECO:0007669"/>
    <property type="project" value="InterPro"/>
</dbReference>
<comment type="caution">
    <text evidence="1">The sequence shown here is derived from an EMBL/GenBank/DDBJ whole genome shotgun (WGS) entry which is preliminary data.</text>
</comment>
<dbReference type="GO" id="GO:0016410">
    <property type="term" value="F:N-acyltransferase activity"/>
    <property type="evidence" value="ECO:0007669"/>
    <property type="project" value="InterPro"/>
</dbReference>
<dbReference type="SUPFAM" id="SSF56317">
    <property type="entry name" value="Carbon-nitrogen hydrolase"/>
    <property type="match status" value="1"/>
</dbReference>
<dbReference type="PANTHER" id="PTHR38686:SF1">
    <property type="entry name" value="APOLIPOPROTEIN N-ACYLTRANSFERASE"/>
    <property type="match status" value="1"/>
</dbReference>
<evidence type="ECO:0000313" key="1">
    <source>
        <dbReference type="EMBL" id="NYH51472.1"/>
    </source>
</evidence>
<evidence type="ECO:0000313" key="2">
    <source>
        <dbReference type="Proteomes" id="UP000584931"/>
    </source>
</evidence>
<dbReference type="EMBL" id="JACCHL010000001">
    <property type="protein sequence ID" value="NYH51472.1"/>
    <property type="molecule type" value="Genomic_DNA"/>
</dbReference>
<dbReference type="PANTHER" id="PTHR38686">
    <property type="entry name" value="APOLIPOPROTEIN N-ACYLTRANSFERASE"/>
    <property type="match status" value="1"/>
</dbReference>
<accession>A0A7Y9X926</accession>
<sequence length="121" mass="13022">MAGLLMRRAGAADAGILLVGANTWEGIKEMHARNAVFRAVENGSALFRQVSRGRANAVDHQGRVLATTDYFTSEQQAMVAYVPRECVATVYSRIGDTFAWLCAAGLAGLASLVLRRRSGVH</sequence>
<dbReference type="AlphaFoldDB" id="A0A7Y9X926"/>
<dbReference type="Proteomes" id="UP000584931">
    <property type="component" value="Unassembled WGS sequence"/>
</dbReference>
<dbReference type="Gene3D" id="3.60.110.10">
    <property type="entry name" value="Carbon-nitrogen hydrolase"/>
    <property type="match status" value="1"/>
</dbReference>
<proteinExistence type="predicted"/>
<dbReference type="InterPro" id="IPR036526">
    <property type="entry name" value="C-N_Hydrolase_sf"/>
</dbReference>
<gene>
    <name evidence="1" type="ORF">HNR06_001061</name>
</gene>
<keyword evidence="1" id="KW-0449">Lipoprotein</keyword>